<accession>A0A1R4H6F9</accession>
<sequence>MKTINNTNKYINFLLLTVLMTTVVAAKPKPESISEPIPEPCMAEGDCEVIYDANFNDQELKNGVLENKMFINPSFTGTLSAVQLKNVVFLNGKLGTVNLSDGAVLNGVVFRGNQIASLNFGGAKLNNVVLEGNLKKQPKIYGSKEEQLAEPIPLNLRGAIVRDSLFVNNVVLMEGNKNTVRHSAPLFIIL</sequence>
<dbReference type="AlphaFoldDB" id="A0A1R4H6F9"/>
<dbReference type="RefSeq" id="WP_087143140.1">
    <property type="nucleotide sequence ID" value="NZ_FUKI01000096.1"/>
</dbReference>
<gene>
    <name evidence="2" type="ORF">CRENPOLYSF1_220031</name>
</gene>
<keyword evidence="1" id="KW-0732">Signal</keyword>
<protein>
    <submittedName>
        <fullName evidence="2">Uncharacterized protein</fullName>
    </submittedName>
</protein>
<feature type="signal peptide" evidence="1">
    <location>
        <begin position="1"/>
        <end position="25"/>
    </location>
</feature>
<dbReference type="OrthoDB" id="2579959at2"/>
<dbReference type="Proteomes" id="UP000195667">
    <property type="component" value="Unassembled WGS sequence"/>
</dbReference>
<dbReference type="Gene3D" id="2.160.20.80">
    <property type="entry name" value="E3 ubiquitin-protein ligase SopA"/>
    <property type="match status" value="1"/>
</dbReference>
<proteinExistence type="predicted"/>
<feature type="chain" id="PRO_5012322751" evidence="1">
    <location>
        <begin position="26"/>
        <end position="190"/>
    </location>
</feature>
<reference evidence="3" key="1">
    <citation type="submission" date="2017-02" db="EMBL/GenBank/DDBJ databases">
        <authorList>
            <person name="Daims H."/>
        </authorList>
    </citation>
    <scope>NUCLEOTIDE SEQUENCE [LARGE SCALE GENOMIC DNA]</scope>
</reference>
<name>A0A1R4H6F9_9GAMM</name>
<dbReference type="SUPFAM" id="SSF141571">
    <property type="entry name" value="Pentapeptide repeat-like"/>
    <property type="match status" value="1"/>
</dbReference>
<organism evidence="2 3">
    <name type="scientific">Crenothrix polyspora</name>
    <dbReference type="NCBI Taxonomy" id="360316"/>
    <lineage>
        <taxon>Bacteria</taxon>
        <taxon>Pseudomonadati</taxon>
        <taxon>Pseudomonadota</taxon>
        <taxon>Gammaproteobacteria</taxon>
        <taxon>Methylococcales</taxon>
        <taxon>Crenotrichaceae</taxon>
        <taxon>Crenothrix</taxon>
    </lineage>
</organism>
<evidence type="ECO:0000313" key="2">
    <source>
        <dbReference type="EMBL" id="SJM91868.1"/>
    </source>
</evidence>
<dbReference type="EMBL" id="FUKI01000096">
    <property type="protein sequence ID" value="SJM91868.1"/>
    <property type="molecule type" value="Genomic_DNA"/>
</dbReference>
<keyword evidence="3" id="KW-1185">Reference proteome</keyword>
<evidence type="ECO:0000313" key="3">
    <source>
        <dbReference type="Proteomes" id="UP000195667"/>
    </source>
</evidence>
<evidence type="ECO:0000256" key="1">
    <source>
        <dbReference type="SAM" id="SignalP"/>
    </source>
</evidence>